<feature type="transmembrane region" description="Helical" evidence="2">
    <location>
        <begin position="12"/>
        <end position="30"/>
    </location>
</feature>
<evidence type="ECO:0008006" key="4">
    <source>
        <dbReference type="Google" id="ProtNLM"/>
    </source>
</evidence>
<accession>A0AB39KT96</accession>
<keyword evidence="2" id="KW-0812">Transmembrane</keyword>
<feature type="region of interest" description="Disordered" evidence="1">
    <location>
        <begin position="110"/>
        <end position="138"/>
    </location>
</feature>
<organism evidence="3">
    <name type="scientific">Caulobacter sp. 73W</name>
    <dbReference type="NCBI Taxonomy" id="3161137"/>
    <lineage>
        <taxon>Bacteria</taxon>
        <taxon>Pseudomonadati</taxon>
        <taxon>Pseudomonadota</taxon>
        <taxon>Alphaproteobacteria</taxon>
        <taxon>Caulobacterales</taxon>
        <taxon>Caulobacteraceae</taxon>
        <taxon>Caulobacter</taxon>
    </lineage>
</organism>
<proteinExistence type="predicted"/>
<gene>
    <name evidence="3" type="ORF">ABOZ73_17690</name>
</gene>
<protein>
    <recommendedName>
        <fullName evidence="4">DUF2946 domain-containing protein</fullName>
    </recommendedName>
</protein>
<dbReference type="AlphaFoldDB" id="A0AB39KT96"/>
<dbReference type="EMBL" id="CP158375">
    <property type="protein sequence ID" value="XDO96574.1"/>
    <property type="molecule type" value="Genomic_DNA"/>
</dbReference>
<evidence type="ECO:0000256" key="2">
    <source>
        <dbReference type="SAM" id="Phobius"/>
    </source>
</evidence>
<keyword evidence="2" id="KW-0472">Membrane</keyword>
<name>A0AB39KT96_9CAUL</name>
<evidence type="ECO:0000313" key="3">
    <source>
        <dbReference type="EMBL" id="XDO96574.1"/>
    </source>
</evidence>
<reference evidence="3" key="1">
    <citation type="submission" date="2024-06" db="EMBL/GenBank/DDBJ databases">
        <title>Caulobacter inopinatus, sp. nov.</title>
        <authorList>
            <person name="Donachie S.P."/>
        </authorList>
    </citation>
    <scope>NUCLEOTIDE SEQUENCE</scope>
    <source>
        <strain evidence="3">73W</strain>
    </source>
</reference>
<evidence type="ECO:0000256" key="1">
    <source>
        <dbReference type="SAM" id="MobiDB-lite"/>
    </source>
</evidence>
<dbReference type="RefSeq" id="WP_369059415.1">
    <property type="nucleotide sequence ID" value="NZ_CP158375.1"/>
</dbReference>
<keyword evidence="2" id="KW-1133">Transmembrane helix</keyword>
<sequence length="138" mass="14211">MTNRGIPAGLLWRHVCLTLAMIAVALKITIPAGMMISTEPRNELPFPLVICTGHGALTIDPGAVVDLGDDQGDDAKLKHQPPCLFAGQGAAAEAPALVGVAPVERLAFASAPRPRSPPSLPDAAFPARPCPPAGLLPD</sequence>
<feature type="compositionally biased region" description="Pro residues" evidence="1">
    <location>
        <begin position="128"/>
        <end position="138"/>
    </location>
</feature>